<dbReference type="Gene3D" id="3.40.50.880">
    <property type="match status" value="1"/>
</dbReference>
<dbReference type="PROSITE" id="PS01124">
    <property type="entry name" value="HTH_ARAC_FAMILY_2"/>
    <property type="match status" value="1"/>
</dbReference>
<dbReference type="GO" id="GO:0043565">
    <property type="term" value="F:sequence-specific DNA binding"/>
    <property type="evidence" value="ECO:0007669"/>
    <property type="project" value="InterPro"/>
</dbReference>
<feature type="domain" description="HTH araC/xylS-type" evidence="5">
    <location>
        <begin position="256"/>
        <end position="354"/>
    </location>
</feature>
<evidence type="ECO:0000256" key="4">
    <source>
        <dbReference type="SAM" id="MobiDB-lite"/>
    </source>
</evidence>
<evidence type="ECO:0000259" key="5">
    <source>
        <dbReference type="PROSITE" id="PS01124"/>
    </source>
</evidence>
<dbReference type="KEGG" id="hse:Hsero_2379"/>
<evidence type="ECO:0000256" key="3">
    <source>
        <dbReference type="ARBA" id="ARBA00023163"/>
    </source>
</evidence>
<accession>D8IVD9</accession>
<dbReference type="SUPFAM" id="SSF46689">
    <property type="entry name" value="Homeodomain-like"/>
    <property type="match status" value="2"/>
</dbReference>
<evidence type="ECO:0000256" key="1">
    <source>
        <dbReference type="ARBA" id="ARBA00023015"/>
    </source>
</evidence>
<feature type="region of interest" description="Disordered" evidence="4">
    <location>
        <begin position="347"/>
        <end position="375"/>
    </location>
</feature>
<dbReference type="Proteomes" id="UP000000329">
    <property type="component" value="Chromosome"/>
</dbReference>
<evidence type="ECO:0000256" key="2">
    <source>
        <dbReference type="ARBA" id="ARBA00023125"/>
    </source>
</evidence>
<proteinExistence type="predicted"/>
<keyword evidence="3" id="KW-0804">Transcription</keyword>
<evidence type="ECO:0000313" key="7">
    <source>
        <dbReference type="Proteomes" id="UP000000329"/>
    </source>
</evidence>
<dbReference type="GO" id="GO:0003700">
    <property type="term" value="F:DNA-binding transcription factor activity"/>
    <property type="evidence" value="ECO:0007669"/>
    <property type="project" value="InterPro"/>
</dbReference>
<dbReference type="PANTHER" id="PTHR43130">
    <property type="entry name" value="ARAC-FAMILY TRANSCRIPTIONAL REGULATOR"/>
    <property type="match status" value="1"/>
</dbReference>
<name>D8IVD9_HERSS</name>
<dbReference type="Gene3D" id="1.10.10.60">
    <property type="entry name" value="Homeodomain-like"/>
    <property type="match status" value="2"/>
</dbReference>
<dbReference type="InterPro" id="IPR009057">
    <property type="entry name" value="Homeodomain-like_sf"/>
</dbReference>
<dbReference type="InterPro" id="IPR018062">
    <property type="entry name" value="HTH_AraC-typ_CS"/>
</dbReference>
<organism evidence="6 7">
    <name type="scientific">Herbaspirillum seropedicae (strain SmR1)</name>
    <dbReference type="NCBI Taxonomy" id="757424"/>
    <lineage>
        <taxon>Bacteria</taxon>
        <taxon>Pseudomonadati</taxon>
        <taxon>Pseudomonadota</taxon>
        <taxon>Betaproteobacteria</taxon>
        <taxon>Burkholderiales</taxon>
        <taxon>Oxalobacteraceae</taxon>
        <taxon>Herbaspirillum</taxon>
    </lineage>
</organism>
<dbReference type="PANTHER" id="PTHR43130:SF3">
    <property type="entry name" value="HTH-TYPE TRANSCRIPTIONAL REGULATOR RV1931C"/>
    <property type="match status" value="1"/>
</dbReference>
<dbReference type="HOGENOM" id="CLU_000445_59_0_4"/>
<protein>
    <submittedName>
        <fullName evidence="6">AraC family transcription regulator protein</fullName>
    </submittedName>
</protein>
<dbReference type="Pfam" id="PF01965">
    <property type="entry name" value="DJ-1_PfpI"/>
    <property type="match status" value="1"/>
</dbReference>
<dbReference type="InterPro" id="IPR052158">
    <property type="entry name" value="INH-QAR"/>
</dbReference>
<keyword evidence="7" id="KW-1185">Reference proteome</keyword>
<keyword evidence="1" id="KW-0805">Transcription regulation</keyword>
<gene>
    <name evidence="6" type="ordered locus">Hsero_2379</name>
</gene>
<dbReference type="InterPro" id="IPR002818">
    <property type="entry name" value="DJ-1/PfpI"/>
</dbReference>
<reference evidence="6 7" key="1">
    <citation type="submission" date="2010-04" db="EMBL/GenBank/DDBJ databases">
        <title>The genome of Herbaspirillum seropedicae SmR1, an endophytic, nitrogen-fixing, plant-growth promoting beta-Proteobacteria.</title>
        <authorList>
            <person name="Pedrosa F.O."/>
            <person name="Monteiro R.A."/>
            <person name="Wassem R."/>
            <person name="Cruz L.M."/>
            <person name="Ayub R.A."/>
            <person name="Colauto N.B."/>
            <person name="Fernandez M.A."/>
            <person name="Fungaro M.H.P."/>
            <person name="Grisard E.C."/>
            <person name="Hungria M."/>
            <person name="Madeira H.M.F."/>
            <person name="Nodari R.O."/>
            <person name="Osaku C.A."/>
            <person name="Petzl-Erler M.L."/>
            <person name="Terenzi H."/>
            <person name="Vieira L.G.E."/>
            <person name="Almeida M.I.M."/>
            <person name="Alves L.R."/>
            <person name="Arantes O.M.N."/>
            <person name="Balsanelli E."/>
            <person name="Barcellos F.G."/>
            <person name="Baura V.A."/>
            <person name="Binde D.R."/>
            <person name="Campo R.J."/>
            <person name="Chubatsu L.S."/>
            <person name="Chueire L.M.O."/>
            <person name="Ciferri R.R."/>
            <person name="Correa L.C."/>
            <person name="da Conceicao Silva J.L."/>
            <person name="Dabul A.N.G."/>
            <person name="Dambros B.P."/>
            <person name="Faoro H."/>
            <person name="Favetti A."/>
            <person name="Friedermann G."/>
            <person name="Furlaneto M.C."/>
            <person name="Gasques L.S."/>
            <person name="Gimenes C.C.T."/>
            <person name="Gioppo N.M.R."/>
            <person name="Glienke-Blanco C."/>
            <person name="Godoy L.P."/>
            <person name="Guerra M.P."/>
            <person name="Karp S."/>
            <person name="Kava-Cordeiro V."/>
            <person name="Margarido V.P."/>
            <person name="Mathioni S.M."/>
            <person name="Menck-Soares M.A."/>
            <person name="Murace N.K."/>
            <person name="Nicolas M.F."/>
            <person name="Oliveira C.E.C."/>
            <person name="Pagnan N.A.B."/>
            <person name="Pamphile J.A."/>
            <person name="Patussi E.V."/>
            <person name="Pereira L.F.P."/>
            <person name="Pereira-Ferrari L."/>
            <person name="Pinto F.G.S."/>
            <person name="Precoma C."/>
            <person name="Prioli A.J."/>
            <person name="Prioli S.M.A.P."/>
            <person name="Raittz R.T."/>
            <person name="Ramos H.J.O."/>
            <person name="Ribeiro E.M.S.F."/>
            <person name="Rigo L.U."/>
            <person name="Rocha C.L.M.S.C."/>
            <person name="Rocha S.N."/>
            <person name="Santos K."/>
            <person name="Satori D."/>
            <person name="Silva A.G."/>
            <person name="Simao R.C.G."/>
            <person name="Soares M.A.M."/>
            <person name="Souza E.M."/>
            <person name="Steffens M.B.R."/>
            <person name="Steindel M."/>
            <person name="Tadra-Sfeir M.Z."/>
            <person name="Takahashi E.K."/>
            <person name="Torres R.A."/>
            <person name="Valle J.S."/>
            <person name="Vernal J.I."/>
            <person name="Vilas-Boas L.A."/>
            <person name="Watanabe M.A.E."/>
            <person name="Weiss V.A."/>
            <person name="Yates M.A."/>
            <person name="Souza E.M."/>
        </authorList>
    </citation>
    <scope>NUCLEOTIDE SEQUENCE [LARGE SCALE GENOMIC DNA]</scope>
    <source>
        <strain evidence="6 7">SmR1</strain>
    </source>
</reference>
<dbReference type="SUPFAM" id="SSF52317">
    <property type="entry name" value="Class I glutamine amidotransferase-like"/>
    <property type="match status" value="1"/>
</dbReference>
<dbReference type="PROSITE" id="PS00041">
    <property type="entry name" value="HTH_ARAC_FAMILY_1"/>
    <property type="match status" value="1"/>
</dbReference>
<dbReference type="EMBL" id="CP002039">
    <property type="protein sequence ID" value="ADJ63878.1"/>
    <property type="molecule type" value="Genomic_DNA"/>
</dbReference>
<evidence type="ECO:0000313" key="6">
    <source>
        <dbReference type="EMBL" id="ADJ63878.1"/>
    </source>
</evidence>
<dbReference type="InterPro" id="IPR018060">
    <property type="entry name" value="HTH_AraC"/>
</dbReference>
<dbReference type="SMART" id="SM00342">
    <property type="entry name" value="HTH_ARAC"/>
    <property type="match status" value="1"/>
</dbReference>
<dbReference type="Pfam" id="PF12833">
    <property type="entry name" value="HTH_18"/>
    <property type="match status" value="1"/>
</dbReference>
<dbReference type="eggNOG" id="COG4977">
    <property type="taxonomic scope" value="Bacteria"/>
</dbReference>
<dbReference type="STRING" id="757424.Hsero_2379"/>
<dbReference type="InterPro" id="IPR029062">
    <property type="entry name" value="Class_I_gatase-like"/>
</dbReference>
<sequence>MALGKPSSCCKQRRTLQMHSRQSKELNEDCSSVKHIGVIVSEGVILADLAEIAEVFFVTDKMLSSMFSQGNGYHFSLLSVRGGMITTSSSVQIGTLSLQHHDIRAFDSIIIADGRGNFADCNDPQLLNWLATAALHAPRIAALCTGVLVLAEAGLLDRKKVAAHWALRDRLQREFPDIHVEPGDTLVQDQNVFTSADSGTGAEVALALIEDDLGSSFAHRIEQSLTVRQHHQFKHSLSRGSEIRPGEKRHRSERIQKALIWLDEHMSSSINMSEAADHVSMSERNFQREFKRETGETPHCFLTKIRIEAACLYLKETDLPIEKIARRCGLVSGEHLARLFRKHHGVSPGEYRKKENAPRPAPIVSVGSPLQVHRS</sequence>
<dbReference type="AlphaFoldDB" id="D8IVD9"/>
<keyword evidence="2" id="KW-0238">DNA-binding</keyword>